<organism evidence="2 3">
    <name type="scientific">Methylorubrum extorquens</name>
    <name type="common">Methylobacterium dichloromethanicum</name>
    <name type="synonym">Methylobacterium extorquens</name>
    <dbReference type="NCBI Taxonomy" id="408"/>
    <lineage>
        <taxon>Bacteria</taxon>
        <taxon>Pseudomonadati</taxon>
        <taxon>Pseudomonadota</taxon>
        <taxon>Alphaproteobacteria</taxon>
        <taxon>Hyphomicrobiales</taxon>
        <taxon>Methylobacteriaceae</taxon>
        <taxon>Methylorubrum</taxon>
    </lineage>
</organism>
<name>A0A2N9AR67_METEX</name>
<evidence type="ECO:0000313" key="2">
    <source>
        <dbReference type="EMBL" id="SOR29855.1"/>
    </source>
</evidence>
<gene>
    <name evidence="2" type="ORF">TK0001_3253</name>
</gene>
<reference evidence="3" key="1">
    <citation type="submission" date="2017-10" db="EMBL/GenBank/DDBJ databases">
        <authorList>
            <person name="Regsiter A."/>
            <person name="William W."/>
        </authorList>
    </citation>
    <scope>NUCLEOTIDE SEQUENCE [LARGE SCALE GENOMIC DNA]</scope>
</reference>
<protein>
    <submittedName>
        <fullName evidence="2">Uncharacterized protein</fullName>
    </submittedName>
</protein>
<accession>A0A2N9AR67</accession>
<feature type="region of interest" description="Disordered" evidence="1">
    <location>
        <begin position="1"/>
        <end position="35"/>
    </location>
</feature>
<sequence>MSAACGTQGTEKDGNRRRPYTETAERRAPDKRKVI</sequence>
<evidence type="ECO:0000313" key="3">
    <source>
        <dbReference type="Proteomes" id="UP000233769"/>
    </source>
</evidence>
<dbReference type="EMBL" id="LT962688">
    <property type="protein sequence ID" value="SOR29855.1"/>
    <property type="molecule type" value="Genomic_DNA"/>
</dbReference>
<dbReference type="Proteomes" id="UP000233769">
    <property type="component" value="Chromosome tk0001"/>
</dbReference>
<feature type="compositionally biased region" description="Basic and acidic residues" evidence="1">
    <location>
        <begin position="10"/>
        <end position="35"/>
    </location>
</feature>
<evidence type="ECO:0000256" key="1">
    <source>
        <dbReference type="SAM" id="MobiDB-lite"/>
    </source>
</evidence>
<dbReference type="AlphaFoldDB" id="A0A2N9AR67"/>
<proteinExistence type="predicted"/>